<keyword evidence="13" id="KW-0695">RNA-directed DNA polymerase</keyword>
<evidence type="ECO:0000256" key="4">
    <source>
        <dbReference type="ARBA" id="ARBA00022679"/>
    </source>
</evidence>
<dbReference type="GO" id="GO:0006310">
    <property type="term" value="P:DNA recombination"/>
    <property type="evidence" value="ECO:0007669"/>
    <property type="project" value="UniProtKB-KW"/>
</dbReference>
<dbReference type="PROSITE" id="PS00141">
    <property type="entry name" value="ASP_PROTEASE"/>
    <property type="match status" value="1"/>
</dbReference>
<dbReference type="GO" id="GO:0003887">
    <property type="term" value="F:DNA-directed DNA polymerase activity"/>
    <property type="evidence" value="ECO:0007669"/>
    <property type="project" value="UniProtKB-KW"/>
</dbReference>
<evidence type="ECO:0000256" key="14">
    <source>
        <dbReference type="ARBA" id="ARBA00022932"/>
    </source>
</evidence>
<dbReference type="Gene3D" id="2.40.50.40">
    <property type="match status" value="1"/>
</dbReference>
<keyword evidence="6" id="KW-0540">Nuclease</keyword>
<dbReference type="FunFam" id="1.10.340.70:FF:000001">
    <property type="entry name" value="Retrovirus-related Pol polyprotein from transposon gypsy-like Protein"/>
    <property type="match status" value="1"/>
</dbReference>
<dbReference type="Pfam" id="PF17917">
    <property type="entry name" value="RT_RNaseH"/>
    <property type="match status" value="1"/>
</dbReference>
<dbReference type="InterPro" id="IPR023780">
    <property type="entry name" value="Chromo_domain"/>
</dbReference>
<dbReference type="CDD" id="cd09274">
    <property type="entry name" value="RNase_HI_RT_Ty3"/>
    <property type="match status" value="1"/>
</dbReference>
<dbReference type="InterPro" id="IPR041588">
    <property type="entry name" value="Integrase_H2C2"/>
</dbReference>
<proteinExistence type="predicted"/>
<evidence type="ECO:0000256" key="10">
    <source>
        <dbReference type="ARBA" id="ARBA00022801"/>
    </source>
</evidence>
<evidence type="ECO:0000256" key="3">
    <source>
        <dbReference type="ARBA" id="ARBA00022670"/>
    </source>
</evidence>
<dbReference type="InterPro" id="IPR001969">
    <property type="entry name" value="Aspartic_peptidase_AS"/>
</dbReference>
<dbReference type="FunFam" id="3.30.70.270:FF:000020">
    <property type="entry name" value="Transposon Tf2-6 polyprotein-like Protein"/>
    <property type="match status" value="1"/>
</dbReference>
<sequence length="1442" mass="164054">MPISRTPITRPLIPKDFAHLSLSQFRHHRTLASVVPAKLTQTLICASRVRKKLFQCVNREEFERLQTLTGKPFSLDAMADESGLNALCANYCNKTNSFLRFNAAGHHVWINPPYCLLETFLKHYLKCKHTRRSETSACIIVPAWPGKFHKHLHGMTLLQEYPVGTCLFQSNNPLSRHKQLEPLRYPIQVWYDAPGPTTPPRVFNHHANTGHITMHIAGHINRRPARILIDSGASTSFINTNYAHKHNLHIHITNLDTVQMANGNCEKPLGYIHNTLTMQAFKCPVHLTAMDLTNAYDIILGDDWCTQYQACLDYATRSVRVNAHNKQYTLHTNLTQPLSHNPLINATQLIKSIQNEEDQVFLAIIKPLSGPPTPTLPPNPNLIPEPALTNLLKEYQDVFAPLSGLPPERDVSHTIPLMDPTIKPPYKPPYRLSPREMEEARTQIDDLLKKGYIVPSTSPYGAPILFVKKPRSDKLRMCIDFRALNRITIKNRYPLPRIDDLLDRLHGATIFSSLDLQSGYHQIRLSPEDQHRCAFTSPFGHYEMHVLAFGLANAPATFQSLMNNVFKDTINKYTLVYLDDLLVFSKTPEEHLTHLREVLNTLRQHKLFASAEKSTFNKPELLFLGHIISNDGIKVDPAKTQAITNWPNPNNLTELRSFLGLANYFRRFLENYSIIAKPLTDLTKSNVPWEWAPLCEQAFNKIKQALVTAPVLTAPDYRDGAPPFSIICDASCTGIGAVLLQGSRPIAYESRKLTSAEFNYTTTEQEMLSVVHALHTWRCYVEGIPFTIHTDHCPNTFFSTQPTLSRRQARWSEFLQQFNFEWVYKPGPQNTVADALSRQPILASIYNTSTTLNQSLIPTLLNVTQQPIAARPPIHWCVQHERFAFNWAYHPHRALNPAHTIAVLTRQRTCELSEDPAQAGLPPAQATVVARGDGHQVQALHPSPRTSESPRPTNPLNNKSPTLRERVLQLNSSPETQAFYQKHCQNPRFESSNNLYWRKSGNHQLLVIPDDPETRQYALQMAHDPPYSGHGGRNRTLKNLQLICWWPHMHQDVNNYVTSCGDCQRNKPSNKHPQGLLEPLPIPGRRWESVSMDLITQLPKTRKNHDAIIVFVDRLSKMVHFAPTTTSCTAEDVAHLFTEHVWKHHGLPKTLVTDRDVRFTSAFAKDLCHLTGIQQLTSTAFHPQTDGQTEQTNRILEEYLRHYINPTQDNWDTLLVAAEFAINNSYQESIKTTPFMLNYGQHPLTPLSVDIPTPNLTAHNFNLRLKEAVRNAKSCLAEAQAKQKHFADRHRTPASYNPGDLVLLSTKNLRNLLNSTTTRKFLPRWVGPFPIMEKIGTAAYKLQLPPSWQIHPVFHISLLRMWKDDGRNPSPPPPELINGQIEHEVQAILDHKPKKPGKSPSHYLIKWMGYGVECNTWEPAPNLTNCPQALTEYWAVRQNTDP</sequence>
<keyword evidence="14" id="KW-0239">DNA-directed DNA polymerase</keyword>
<dbReference type="PROSITE" id="PS50013">
    <property type="entry name" value="CHROMO_2"/>
    <property type="match status" value="1"/>
</dbReference>
<dbReference type="GO" id="GO:0004190">
    <property type="term" value="F:aspartic-type endopeptidase activity"/>
    <property type="evidence" value="ECO:0007669"/>
    <property type="project" value="UniProtKB-KW"/>
</dbReference>
<evidence type="ECO:0000256" key="5">
    <source>
        <dbReference type="ARBA" id="ARBA00022695"/>
    </source>
</evidence>
<evidence type="ECO:0000256" key="11">
    <source>
        <dbReference type="ARBA" id="ARBA00022842"/>
    </source>
</evidence>
<keyword evidence="17" id="KW-0539">Nucleus</keyword>
<keyword evidence="3" id="KW-0645">Protease</keyword>
<keyword evidence="12" id="KW-0229">DNA integration</keyword>
<accession>A0A8J4BTF3</accession>
<evidence type="ECO:0000256" key="8">
    <source>
        <dbReference type="ARBA" id="ARBA00022750"/>
    </source>
</evidence>
<dbReference type="PROSITE" id="PS50994">
    <property type="entry name" value="INTEGRASE"/>
    <property type="match status" value="1"/>
</dbReference>
<dbReference type="Pfam" id="PF17921">
    <property type="entry name" value="Integrase_H2C2"/>
    <property type="match status" value="1"/>
</dbReference>
<dbReference type="Pfam" id="PF08284">
    <property type="entry name" value="RVP_2"/>
    <property type="match status" value="1"/>
</dbReference>
<evidence type="ECO:0000256" key="13">
    <source>
        <dbReference type="ARBA" id="ARBA00022918"/>
    </source>
</evidence>
<keyword evidence="15" id="KW-0238">DNA-binding</keyword>
<dbReference type="GO" id="GO:0015074">
    <property type="term" value="P:DNA integration"/>
    <property type="evidence" value="ECO:0007669"/>
    <property type="project" value="UniProtKB-KW"/>
</dbReference>
<evidence type="ECO:0000259" key="21">
    <source>
        <dbReference type="PROSITE" id="PS50994"/>
    </source>
</evidence>
<dbReference type="InterPro" id="IPR050951">
    <property type="entry name" value="Retrovirus_Pol_polyprotein"/>
</dbReference>
<dbReference type="FunFam" id="3.30.420.10:FF:000032">
    <property type="entry name" value="Retrovirus-related Pol polyprotein from transposon 297-like Protein"/>
    <property type="match status" value="1"/>
</dbReference>
<dbReference type="Gene3D" id="3.30.70.270">
    <property type="match status" value="2"/>
</dbReference>
<comment type="subcellular location">
    <subcellularLocation>
        <location evidence="1">Nucleus</location>
    </subcellularLocation>
</comment>
<evidence type="ECO:0000313" key="22">
    <source>
        <dbReference type="EMBL" id="GIL68109.1"/>
    </source>
</evidence>
<dbReference type="InterPro" id="IPR056924">
    <property type="entry name" value="SH3_Tf2-1"/>
</dbReference>
<dbReference type="InterPro" id="IPR001584">
    <property type="entry name" value="Integrase_cat-core"/>
</dbReference>
<dbReference type="InterPro" id="IPR021109">
    <property type="entry name" value="Peptidase_aspartic_dom_sf"/>
</dbReference>
<dbReference type="SUPFAM" id="SSF50630">
    <property type="entry name" value="Acid proteases"/>
    <property type="match status" value="1"/>
</dbReference>
<evidence type="ECO:0000313" key="23">
    <source>
        <dbReference type="Proteomes" id="UP000747399"/>
    </source>
</evidence>
<evidence type="ECO:0000256" key="1">
    <source>
        <dbReference type="ARBA" id="ARBA00004123"/>
    </source>
</evidence>
<dbReference type="SUPFAM" id="SSF56672">
    <property type="entry name" value="DNA/RNA polymerases"/>
    <property type="match status" value="1"/>
</dbReference>
<evidence type="ECO:0000256" key="16">
    <source>
        <dbReference type="ARBA" id="ARBA00023172"/>
    </source>
</evidence>
<feature type="domain" description="Chromo" evidence="19">
    <location>
        <begin position="1383"/>
        <end position="1442"/>
    </location>
</feature>
<evidence type="ECO:0000256" key="7">
    <source>
        <dbReference type="ARBA" id="ARBA00022723"/>
    </source>
</evidence>
<evidence type="ECO:0000256" key="17">
    <source>
        <dbReference type="ARBA" id="ARBA00023242"/>
    </source>
</evidence>
<evidence type="ECO:0000256" key="18">
    <source>
        <dbReference type="SAM" id="MobiDB-lite"/>
    </source>
</evidence>
<dbReference type="Gene3D" id="1.10.340.70">
    <property type="match status" value="1"/>
</dbReference>
<feature type="domain" description="Integrase catalytic" evidence="21">
    <location>
        <begin position="1077"/>
        <end position="1242"/>
    </location>
</feature>
<dbReference type="InterPro" id="IPR016197">
    <property type="entry name" value="Chromo-like_dom_sf"/>
</dbReference>
<dbReference type="Pfam" id="PF24626">
    <property type="entry name" value="SH3_Tf2-1"/>
    <property type="match status" value="1"/>
</dbReference>
<dbReference type="GO" id="GO:0005634">
    <property type="term" value="C:nucleus"/>
    <property type="evidence" value="ECO:0007669"/>
    <property type="project" value="UniProtKB-SubCell"/>
</dbReference>
<dbReference type="InterPro" id="IPR023779">
    <property type="entry name" value="Chromodomain_CS"/>
</dbReference>
<dbReference type="InterPro" id="IPR000477">
    <property type="entry name" value="RT_dom"/>
</dbReference>
<keyword evidence="4" id="KW-0808">Transferase</keyword>
<keyword evidence="7" id="KW-0479">Metal-binding</keyword>
<reference evidence="22" key="1">
    <citation type="journal article" date="2021" name="Proc. Natl. Acad. Sci. U.S.A.">
        <title>Three genomes in the algal genus Volvox reveal the fate of a haploid sex-determining region after a transition to homothallism.</title>
        <authorList>
            <person name="Yamamoto K."/>
            <person name="Hamaji T."/>
            <person name="Kawai-Toyooka H."/>
            <person name="Matsuzaki R."/>
            <person name="Takahashi F."/>
            <person name="Nishimura Y."/>
            <person name="Kawachi M."/>
            <person name="Noguchi H."/>
            <person name="Minakuchi Y."/>
            <person name="Umen J.G."/>
            <person name="Toyoda A."/>
            <person name="Nozaki H."/>
        </authorList>
    </citation>
    <scope>NUCLEOTIDE SEQUENCE</scope>
    <source>
        <strain evidence="22">NIES-3780</strain>
    </source>
</reference>
<feature type="compositionally biased region" description="Low complexity" evidence="18">
    <location>
        <begin position="942"/>
        <end position="955"/>
    </location>
</feature>
<keyword evidence="11" id="KW-0460">Magnesium</keyword>
<dbReference type="SUPFAM" id="SSF53098">
    <property type="entry name" value="Ribonuclease H-like"/>
    <property type="match status" value="1"/>
</dbReference>
<keyword evidence="16" id="KW-0233">DNA recombination</keyword>
<feature type="domain" description="Reverse transcriptase" evidence="20">
    <location>
        <begin position="448"/>
        <end position="628"/>
    </location>
</feature>
<feature type="region of interest" description="Disordered" evidence="18">
    <location>
        <begin position="932"/>
        <end position="961"/>
    </location>
</feature>
<dbReference type="PROSITE" id="PS00598">
    <property type="entry name" value="CHROMO_1"/>
    <property type="match status" value="1"/>
</dbReference>
<dbReference type="SMART" id="SM00298">
    <property type="entry name" value="CHROMO"/>
    <property type="match status" value="1"/>
</dbReference>
<name>A0A8J4BTF3_9CHLO</name>
<dbReference type="InterPro" id="IPR000953">
    <property type="entry name" value="Chromo/chromo_shadow_dom"/>
</dbReference>
<keyword evidence="23" id="KW-1185">Reference proteome</keyword>
<dbReference type="PROSITE" id="PS50878">
    <property type="entry name" value="RT_POL"/>
    <property type="match status" value="1"/>
</dbReference>
<evidence type="ECO:0000256" key="12">
    <source>
        <dbReference type="ARBA" id="ARBA00022908"/>
    </source>
</evidence>
<dbReference type="Proteomes" id="UP000747399">
    <property type="component" value="Unassembled WGS sequence"/>
</dbReference>
<dbReference type="InterPro" id="IPR043502">
    <property type="entry name" value="DNA/RNA_pol_sf"/>
</dbReference>
<evidence type="ECO:0000256" key="9">
    <source>
        <dbReference type="ARBA" id="ARBA00022759"/>
    </source>
</evidence>
<gene>
    <name evidence="22" type="ORF">Vafri_21402</name>
</gene>
<dbReference type="Gene3D" id="2.40.70.10">
    <property type="entry name" value="Acid Proteases"/>
    <property type="match status" value="1"/>
</dbReference>
<dbReference type="EMBL" id="BNCO01000110">
    <property type="protein sequence ID" value="GIL68109.1"/>
    <property type="molecule type" value="Genomic_DNA"/>
</dbReference>
<comment type="caution">
    <text evidence="22">The sequence shown here is derived from an EMBL/GenBank/DDBJ whole genome shotgun (WGS) entry which is preliminary data.</text>
</comment>
<dbReference type="CDD" id="cd00303">
    <property type="entry name" value="retropepsin_like"/>
    <property type="match status" value="1"/>
</dbReference>
<evidence type="ECO:0000256" key="2">
    <source>
        <dbReference type="ARBA" id="ARBA00012493"/>
    </source>
</evidence>
<keyword evidence="9" id="KW-0255">Endonuclease</keyword>
<keyword evidence="5" id="KW-0548">Nucleotidyltransferase</keyword>
<protein>
    <recommendedName>
        <fullName evidence="2">RNA-directed DNA polymerase</fullName>
        <ecNumber evidence="2">2.7.7.49</ecNumber>
    </recommendedName>
</protein>
<evidence type="ECO:0000256" key="6">
    <source>
        <dbReference type="ARBA" id="ARBA00022722"/>
    </source>
</evidence>
<dbReference type="Pfam" id="PF00385">
    <property type="entry name" value="Chromo"/>
    <property type="match status" value="1"/>
</dbReference>
<dbReference type="CDD" id="cd01647">
    <property type="entry name" value="RT_LTR"/>
    <property type="match status" value="1"/>
</dbReference>
<keyword evidence="10" id="KW-0378">Hydrolase</keyword>
<evidence type="ECO:0000259" key="19">
    <source>
        <dbReference type="PROSITE" id="PS50013"/>
    </source>
</evidence>
<organism evidence="22 23">
    <name type="scientific">Volvox africanus</name>
    <dbReference type="NCBI Taxonomy" id="51714"/>
    <lineage>
        <taxon>Eukaryota</taxon>
        <taxon>Viridiplantae</taxon>
        <taxon>Chlorophyta</taxon>
        <taxon>core chlorophytes</taxon>
        <taxon>Chlorophyceae</taxon>
        <taxon>CS clade</taxon>
        <taxon>Chlamydomonadales</taxon>
        <taxon>Volvocaceae</taxon>
        <taxon>Volvox</taxon>
    </lineage>
</organism>
<dbReference type="GO" id="GO:0004519">
    <property type="term" value="F:endonuclease activity"/>
    <property type="evidence" value="ECO:0007669"/>
    <property type="project" value="UniProtKB-KW"/>
</dbReference>
<dbReference type="Gene3D" id="3.30.420.10">
    <property type="entry name" value="Ribonuclease H-like superfamily/Ribonuclease H"/>
    <property type="match status" value="1"/>
</dbReference>
<dbReference type="PANTHER" id="PTHR37984">
    <property type="entry name" value="PROTEIN CBG26694"/>
    <property type="match status" value="1"/>
</dbReference>
<keyword evidence="8" id="KW-0064">Aspartyl protease</keyword>
<evidence type="ECO:0000256" key="15">
    <source>
        <dbReference type="ARBA" id="ARBA00023125"/>
    </source>
</evidence>
<dbReference type="GO" id="GO:0003964">
    <property type="term" value="F:RNA-directed DNA polymerase activity"/>
    <property type="evidence" value="ECO:0007669"/>
    <property type="project" value="UniProtKB-KW"/>
</dbReference>
<dbReference type="PANTHER" id="PTHR37984:SF5">
    <property type="entry name" value="PROTEIN NYNRIN-LIKE"/>
    <property type="match status" value="1"/>
</dbReference>
<dbReference type="Gene3D" id="3.10.10.10">
    <property type="entry name" value="HIV Type 1 Reverse Transcriptase, subunit A, domain 1"/>
    <property type="match status" value="1"/>
</dbReference>
<dbReference type="EC" id="2.7.7.49" evidence="2"/>
<dbReference type="GO" id="GO:0046872">
    <property type="term" value="F:metal ion binding"/>
    <property type="evidence" value="ECO:0007669"/>
    <property type="project" value="UniProtKB-KW"/>
</dbReference>
<dbReference type="Pfam" id="PF00078">
    <property type="entry name" value="RVT_1"/>
    <property type="match status" value="1"/>
</dbReference>
<dbReference type="GO" id="GO:0003677">
    <property type="term" value="F:DNA binding"/>
    <property type="evidence" value="ECO:0007669"/>
    <property type="project" value="UniProtKB-KW"/>
</dbReference>
<evidence type="ECO:0000259" key="20">
    <source>
        <dbReference type="PROSITE" id="PS50878"/>
    </source>
</evidence>
<dbReference type="InterPro" id="IPR043128">
    <property type="entry name" value="Rev_trsase/Diguanyl_cyclase"/>
</dbReference>
<dbReference type="SUPFAM" id="SSF54160">
    <property type="entry name" value="Chromo domain-like"/>
    <property type="match status" value="1"/>
</dbReference>
<dbReference type="GO" id="GO:0006508">
    <property type="term" value="P:proteolysis"/>
    <property type="evidence" value="ECO:0007669"/>
    <property type="project" value="UniProtKB-KW"/>
</dbReference>
<dbReference type="InterPro" id="IPR041373">
    <property type="entry name" value="RT_RNaseH"/>
</dbReference>
<dbReference type="InterPro" id="IPR036397">
    <property type="entry name" value="RNaseH_sf"/>
</dbReference>
<dbReference type="InterPro" id="IPR012337">
    <property type="entry name" value="RNaseH-like_sf"/>
</dbReference>